<evidence type="ECO:0000256" key="1">
    <source>
        <dbReference type="ARBA" id="ARBA00004141"/>
    </source>
</evidence>
<feature type="transmembrane region" description="Helical" evidence="6">
    <location>
        <begin position="111"/>
        <end position="129"/>
    </location>
</feature>
<accession>A0A1R4IL71</accession>
<evidence type="ECO:0000313" key="8">
    <source>
        <dbReference type="Proteomes" id="UP000196778"/>
    </source>
</evidence>
<dbReference type="PANTHER" id="PTHR31632:SF2">
    <property type="entry name" value="PLASMA MEMBRANE IRON PERMEASE"/>
    <property type="match status" value="1"/>
</dbReference>
<keyword evidence="5 6" id="KW-0472">Membrane</keyword>
<dbReference type="Proteomes" id="UP000196778">
    <property type="component" value="Unassembled WGS sequence"/>
</dbReference>
<comment type="subcellular location">
    <subcellularLocation>
        <location evidence="1">Membrane</location>
        <topology evidence="1">Multi-pass membrane protein</topology>
    </subcellularLocation>
</comment>
<dbReference type="InterPro" id="IPR004923">
    <property type="entry name" value="FTR1/Fip1/EfeU"/>
</dbReference>
<feature type="transmembrane region" description="Helical" evidence="6">
    <location>
        <begin position="38"/>
        <end position="58"/>
    </location>
</feature>
<dbReference type="GO" id="GO:0033573">
    <property type="term" value="C:high-affinity iron permease complex"/>
    <property type="evidence" value="ECO:0007669"/>
    <property type="project" value="InterPro"/>
</dbReference>
<evidence type="ECO:0000256" key="6">
    <source>
        <dbReference type="SAM" id="Phobius"/>
    </source>
</evidence>
<feature type="transmembrane region" description="Helical" evidence="6">
    <location>
        <begin position="6"/>
        <end position="26"/>
    </location>
</feature>
<keyword evidence="3 6" id="KW-0812">Transmembrane</keyword>
<reference evidence="8" key="1">
    <citation type="submission" date="2017-02" db="EMBL/GenBank/DDBJ databases">
        <authorList>
            <person name="Dridi B."/>
        </authorList>
    </citation>
    <scope>NUCLEOTIDE SEQUENCE [LARGE SCALE GENOMIC DNA]</scope>
    <source>
        <strain evidence="8">EB411</strain>
    </source>
</reference>
<evidence type="ECO:0000313" key="7">
    <source>
        <dbReference type="EMBL" id="SJN20630.1"/>
    </source>
</evidence>
<protein>
    <submittedName>
        <fullName evidence="7">Ferrous iron transport permease EfeU</fullName>
    </submittedName>
</protein>
<keyword evidence="4 6" id="KW-1133">Transmembrane helix</keyword>
<evidence type="ECO:0000256" key="4">
    <source>
        <dbReference type="ARBA" id="ARBA00022989"/>
    </source>
</evidence>
<dbReference type="RefSeq" id="WP_087136107.1">
    <property type="nucleotide sequence ID" value="NZ_FUKR01000014.1"/>
</dbReference>
<sequence>MFANFLIGLREGLEAALVVGILIAYLVKLERRDLIPRIWIGVGIAVVASLGIGAALTWGPSTLTFQAQEAIGGGLSLIAVGFVTWMIFWMGRQAGSMSTALRGGIDRAISGSGWGLVLLALLSVGREGMETALFVWSTIGPSASAEHATQAFIGAVLGILVAVVIEIVIYRGLIAIRLDRFFTWTGYALIVVAAGVLSYGIGDLQEAGLLPGWGAVAWSLGAVIPPGSWWGALLGGILNLSPEPTWLQVAAWLCYIAVAIPLFARIVRAGHRAPAAPARTLTTGVHE</sequence>
<dbReference type="EMBL" id="FUKR01000014">
    <property type="protein sequence ID" value="SJN20630.1"/>
    <property type="molecule type" value="Genomic_DNA"/>
</dbReference>
<keyword evidence="8" id="KW-1185">Reference proteome</keyword>
<dbReference type="AlphaFoldDB" id="A0A1R4IL71"/>
<feature type="transmembrane region" description="Helical" evidence="6">
    <location>
        <begin position="70"/>
        <end position="90"/>
    </location>
</feature>
<evidence type="ECO:0000256" key="3">
    <source>
        <dbReference type="ARBA" id="ARBA00022692"/>
    </source>
</evidence>
<name>A0A1R4IL71_9MICO</name>
<dbReference type="PANTHER" id="PTHR31632">
    <property type="entry name" value="IRON TRANSPORTER FTH1"/>
    <property type="match status" value="1"/>
</dbReference>
<dbReference type="GO" id="GO:0015093">
    <property type="term" value="F:ferrous iron transmembrane transporter activity"/>
    <property type="evidence" value="ECO:0007669"/>
    <property type="project" value="TreeGrafter"/>
</dbReference>
<feature type="transmembrane region" description="Helical" evidence="6">
    <location>
        <begin position="181"/>
        <end position="201"/>
    </location>
</feature>
<proteinExistence type="inferred from homology"/>
<evidence type="ECO:0000256" key="2">
    <source>
        <dbReference type="ARBA" id="ARBA00008333"/>
    </source>
</evidence>
<comment type="similarity">
    <text evidence="2">Belongs to the oxidase-dependent Fe transporter (OFeT) (TC 9.A.10.1) family.</text>
</comment>
<feature type="transmembrane region" description="Helical" evidence="6">
    <location>
        <begin position="149"/>
        <end position="169"/>
    </location>
</feature>
<dbReference type="Pfam" id="PF03239">
    <property type="entry name" value="FTR1"/>
    <property type="match status" value="1"/>
</dbReference>
<gene>
    <name evidence="7" type="ORF">FM119_02425</name>
</gene>
<evidence type="ECO:0000256" key="5">
    <source>
        <dbReference type="ARBA" id="ARBA00023136"/>
    </source>
</evidence>
<organism evidence="7 8">
    <name type="scientific">Mycetocola reblochoni REB411</name>
    <dbReference type="NCBI Taxonomy" id="1255698"/>
    <lineage>
        <taxon>Bacteria</taxon>
        <taxon>Bacillati</taxon>
        <taxon>Actinomycetota</taxon>
        <taxon>Actinomycetes</taxon>
        <taxon>Micrococcales</taxon>
        <taxon>Microbacteriaceae</taxon>
        <taxon>Mycetocola</taxon>
    </lineage>
</organism>
<dbReference type="OrthoDB" id="7260758at2"/>
<feature type="transmembrane region" description="Helical" evidence="6">
    <location>
        <begin position="245"/>
        <end position="264"/>
    </location>
</feature>
<dbReference type="NCBIfam" id="NF041756">
    <property type="entry name" value="EfeU"/>
    <property type="match status" value="1"/>
</dbReference>